<evidence type="ECO:0000256" key="4">
    <source>
        <dbReference type="ARBA" id="ARBA00022692"/>
    </source>
</evidence>
<keyword evidence="3 10" id="KW-0808">Transferase</keyword>
<feature type="transmembrane region" description="Helical" evidence="8">
    <location>
        <begin position="116"/>
        <end position="136"/>
    </location>
</feature>
<organism evidence="10 11">
    <name type="scientific">Humitalea rosea</name>
    <dbReference type="NCBI Taxonomy" id="990373"/>
    <lineage>
        <taxon>Bacteria</taxon>
        <taxon>Pseudomonadati</taxon>
        <taxon>Pseudomonadota</taxon>
        <taxon>Alphaproteobacteria</taxon>
        <taxon>Acetobacterales</taxon>
        <taxon>Roseomonadaceae</taxon>
        <taxon>Humitalea</taxon>
    </lineage>
</organism>
<reference evidence="10 11" key="1">
    <citation type="submission" date="2018-06" db="EMBL/GenBank/DDBJ databases">
        <title>Genomic Encyclopedia of Archaeal and Bacterial Type Strains, Phase II (KMG-II): from individual species to whole genera.</title>
        <authorList>
            <person name="Goeker M."/>
        </authorList>
    </citation>
    <scope>NUCLEOTIDE SEQUENCE [LARGE SCALE GENOMIC DNA]</scope>
    <source>
        <strain evidence="10 11">DSM 24525</strain>
    </source>
</reference>
<evidence type="ECO:0000256" key="6">
    <source>
        <dbReference type="ARBA" id="ARBA00023136"/>
    </source>
</evidence>
<evidence type="ECO:0000256" key="8">
    <source>
        <dbReference type="SAM" id="Phobius"/>
    </source>
</evidence>
<dbReference type="InterPro" id="IPR003362">
    <property type="entry name" value="Bact_transf"/>
</dbReference>
<dbReference type="Pfam" id="PF02397">
    <property type="entry name" value="Bac_transf"/>
    <property type="match status" value="1"/>
</dbReference>
<evidence type="ECO:0000256" key="2">
    <source>
        <dbReference type="ARBA" id="ARBA00006464"/>
    </source>
</evidence>
<dbReference type="Pfam" id="PF13727">
    <property type="entry name" value="CoA_binding_3"/>
    <property type="match status" value="1"/>
</dbReference>
<protein>
    <submittedName>
        <fullName evidence="10">Exopolysaccharide biosynthesis polyprenyl glycosylphosphotransferase</fullName>
    </submittedName>
</protein>
<evidence type="ECO:0000256" key="1">
    <source>
        <dbReference type="ARBA" id="ARBA00004141"/>
    </source>
</evidence>
<feature type="transmembrane region" description="Helical" evidence="8">
    <location>
        <begin position="288"/>
        <end position="308"/>
    </location>
</feature>
<keyword evidence="6 8" id="KW-0472">Membrane</keyword>
<dbReference type="PANTHER" id="PTHR30576">
    <property type="entry name" value="COLANIC BIOSYNTHESIS UDP-GLUCOSE LIPID CARRIER TRANSFERASE"/>
    <property type="match status" value="1"/>
</dbReference>
<dbReference type="Proteomes" id="UP000249688">
    <property type="component" value="Unassembled WGS sequence"/>
</dbReference>
<evidence type="ECO:0000259" key="9">
    <source>
        <dbReference type="Pfam" id="PF02397"/>
    </source>
</evidence>
<dbReference type="EMBL" id="QKYU01000024">
    <property type="protein sequence ID" value="PZW40421.1"/>
    <property type="molecule type" value="Genomic_DNA"/>
</dbReference>
<dbReference type="GO" id="GO:0016020">
    <property type="term" value="C:membrane"/>
    <property type="evidence" value="ECO:0007669"/>
    <property type="project" value="UniProtKB-SubCell"/>
</dbReference>
<evidence type="ECO:0000256" key="3">
    <source>
        <dbReference type="ARBA" id="ARBA00022679"/>
    </source>
</evidence>
<accession>A0A2W7I0I1</accession>
<evidence type="ECO:0000256" key="7">
    <source>
        <dbReference type="ARBA" id="ARBA00023169"/>
    </source>
</evidence>
<dbReference type="AlphaFoldDB" id="A0A2W7I0I1"/>
<dbReference type="GO" id="GO:0016780">
    <property type="term" value="F:phosphotransferase activity, for other substituted phosphate groups"/>
    <property type="evidence" value="ECO:0007669"/>
    <property type="project" value="TreeGrafter"/>
</dbReference>
<feature type="transmembrane region" description="Helical" evidence="8">
    <location>
        <begin position="55"/>
        <end position="79"/>
    </location>
</feature>
<keyword evidence="5 8" id="KW-1133">Transmembrane helix</keyword>
<feature type="transmembrane region" description="Helical" evidence="8">
    <location>
        <begin position="91"/>
        <end position="110"/>
    </location>
</feature>
<gene>
    <name evidence="10" type="ORF">C8P66_12461</name>
</gene>
<dbReference type="NCBIfam" id="TIGR03025">
    <property type="entry name" value="EPS_sugtrans"/>
    <property type="match status" value="1"/>
</dbReference>
<keyword evidence="7" id="KW-0270">Exopolysaccharide synthesis</keyword>
<comment type="subcellular location">
    <subcellularLocation>
        <location evidence="1">Membrane</location>
        <topology evidence="1">Multi-pass membrane protein</topology>
    </subcellularLocation>
</comment>
<proteinExistence type="inferred from homology"/>
<dbReference type="PANTHER" id="PTHR30576:SF0">
    <property type="entry name" value="UNDECAPRENYL-PHOSPHATE N-ACETYLGALACTOSAMINYL 1-PHOSPHATE TRANSFERASE-RELATED"/>
    <property type="match status" value="1"/>
</dbReference>
<dbReference type="GO" id="GO:0000271">
    <property type="term" value="P:polysaccharide biosynthetic process"/>
    <property type="evidence" value="ECO:0007669"/>
    <property type="project" value="UniProtKB-KW"/>
</dbReference>
<evidence type="ECO:0000313" key="10">
    <source>
        <dbReference type="EMBL" id="PZW40421.1"/>
    </source>
</evidence>
<sequence>MNATFVPVLPQMATAPRRSGGINPRLAGVLLGLTEALAMAAAGIVLARLQHPADFSALAFAACGLVPMHLVLCGLLGGFADLPMDRRTGRGLRSVVGSVVALAVFTVPMPLQTSHWGLLVWVAATGATSGTLLVLLRRGASRPALRDLVRRPVRPAALIGDSQAAVEMLPILERGGFAVTGFYDDRFTRPGPLGQYLPRLGSVADLIASAEHEDLSDVFLALPWTAGGRIADLCARLRFLPITLRLIPDQPPPLATDRADSPEPFIPVLLRPPLSTTMLALKDIFDRIGAAILLTLFLPVLVIVPILIRLDTPGPVFFRQNRIGRFGERFRIFKYRTLRVEEADAEASVQVDRGDHRVTRVGWFLRKYSLDELPQLFNVLRGEMSLVGPRPHAPGTTTEGRIFSEVVPEYPLRYRVKPGLTGLAQVNGWRGRTDTVDKLRRRVDDDFSYIREWSLMSDLIILLRTLPAVLYPPRDNL</sequence>
<comment type="caution">
    <text evidence="10">The sequence shown here is derived from an EMBL/GenBank/DDBJ whole genome shotgun (WGS) entry which is preliminary data.</text>
</comment>
<evidence type="ECO:0000313" key="11">
    <source>
        <dbReference type="Proteomes" id="UP000249688"/>
    </source>
</evidence>
<keyword evidence="11" id="KW-1185">Reference proteome</keyword>
<dbReference type="InterPro" id="IPR017475">
    <property type="entry name" value="EPS_sugar_tfrase"/>
</dbReference>
<comment type="similarity">
    <text evidence="2">Belongs to the bacterial sugar transferase family.</text>
</comment>
<name>A0A2W7I0I1_9PROT</name>
<feature type="domain" description="Bacterial sugar transferase" evidence="9">
    <location>
        <begin position="282"/>
        <end position="470"/>
    </location>
</feature>
<feature type="transmembrane region" description="Helical" evidence="8">
    <location>
        <begin position="26"/>
        <end position="49"/>
    </location>
</feature>
<evidence type="ECO:0000256" key="5">
    <source>
        <dbReference type="ARBA" id="ARBA00022989"/>
    </source>
</evidence>
<keyword evidence="4 8" id="KW-0812">Transmembrane</keyword>